<dbReference type="AlphaFoldDB" id="A0A845A8D1"/>
<feature type="chain" id="PRO_5032373888" evidence="8">
    <location>
        <begin position="26"/>
        <end position="672"/>
    </location>
</feature>
<protein>
    <submittedName>
        <fullName evidence="10">Thiol:disulfide interchange protein</fullName>
    </submittedName>
</protein>
<organism evidence="10 11">
    <name type="scientific">Aurantiacibacter arachoides</name>
    <dbReference type="NCBI Taxonomy" id="1850444"/>
    <lineage>
        <taxon>Bacteria</taxon>
        <taxon>Pseudomonadati</taxon>
        <taxon>Pseudomonadota</taxon>
        <taxon>Alphaproteobacteria</taxon>
        <taxon>Sphingomonadales</taxon>
        <taxon>Erythrobacteraceae</taxon>
        <taxon>Aurantiacibacter</taxon>
    </lineage>
</organism>
<keyword evidence="8" id="KW-0732">Signal</keyword>
<feature type="transmembrane region" description="Helical" evidence="7">
    <location>
        <begin position="481"/>
        <end position="498"/>
    </location>
</feature>
<gene>
    <name evidence="10" type="ORF">GRI62_09285</name>
</gene>
<evidence type="ECO:0000256" key="8">
    <source>
        <dbReference type="SAM" id="SignalP"/>
    </source>
</evidence>
<dbReference type="InterPro" id="IPR036249">
    <property type="entry name" value="Thioredoxin-like_sf"/>
</dbReference>
<feature type="transmembrane region" description="Helical" evidence="7">
    <location>
        <begin position="504"/>
        <end position="523"/>
    </location>
</feature>
<keyword evidence="2" id="KW-1003">Cell membrane</keyword>
<keyword evidence="3 7" id="KW-0812">Transmembrane</keyword>
<dbReference type="InterPro" id="IPR003834">
    <property type="entry name" value="Cyt_c_assmbl_TM_dom"/>
</dbReference>
<dbReference type="PROSITE" id="PS51352">
    <property type="entry name" value="THIOREDOXIN_2"/>
    <property type="match status" value="1"/>
</dbReference>
<dbReference type="GO" id="GO:0015035">
    <property type="term" value="F:protein-disulfide reductase activity"/>
    <property type="evidence" value="ECO:0007669"/>
    <property type="project" value="TreeGrafter"/>
</dbReference>
<dbReference type="Pfam" id="PF11412">
    <property type="entry name" value="DsbD_N"/>
    <property type="match status" value="1"/>
</dbReference>
<keyword evidence="5 7" id="KW-1133">Transmembrane helix</keyword>
<keyword evidence="6 7" id="KW-0472">Membrane</keyword>
<feature type="transmembrane region" description="Helical" evidence="7">
    <location>
        <begin position="441"/>
        <end position="461"/>
    </location>
</feature>
<dbReference type="InterPro" id="IPR013766">
    <property type="entry name" value="Thioredoxin_domain"/>
</dbReference>
<dbReference type="CDD" id="cd02953">
    <property type="entry name" value="DsbDgamma"/>
    <property type="match status" value="1"/>
</dbReference>
<feature type="transmembrane region" description="Helical" evidence="7">
    <location>
        <begin position="374"/>
        <end position="393"/>
    </location>
</feature>
<comment type="subcellular location">
    <subcellularLocation>
        <location evidence="1">Cell membrane</location>
        <topology evidence="1">Multi-pass membrane protein</topology>
    </subcellularLocation>
</comment>
<accession>A0A845A8D1</accession>
<dbReference type="GO" id="GO:0005886">
    <property type="term" value="C:plasma membrane"/>
    <property type="evidence" value="ECO:0007669"/>
    <property type="project" value="UniProtKB-SubCell"/>
</dbReference>
<feature type="transmembrane region" description="Helical" evidence="7">
    <location>
        <begin position="530"/>
        <end position="549"/>
    </location>
</feature>
<evidence type="ECO:0000259" key="9">
    <source>
        <dbReference type="PROSITE" id="PS51352"/>
    </source>
</evidence>
<dbReference type="PANTHER" id="PTHR32234">
    <property type="entry name" value="THIOL:DISULFIDE INTERCHANGE PROTEIN DSBD"/>
    <property type="match status" value="1"/>
</dbReference>
<name>A0A845A8D1_9SPHN</name>
<evidence type="ECO:0000256" key="6">
    <source>
        <dbReference type="ARBA" id="ARBA00023136"/>
    </source>
</evidence>
<keyword evidence="4" id="KW-0201">Cytochrome c-type biogenesis</keyword>
<dbReference type="GO" id="GO:0017004">
    <property type="term" value="P:cytochrome complex assembly"/>
    <property type="evidence" value="ECO:0007669"/>
    <property type="project" value="UniProtKB-KW"/>
</dbReference>
<dbReference type="Proteomes" id="UP000460626">
    <property type="component" value="Unassembled WGS sequence"/>
</dbReference>
<evidence type="ECO:0000313" key="11">
    <source>
        <dbReference type="Proteomes" id="UP000460626"/>
    </source>
</evidence>
<dbReference type="InterPro" id="IPR028250">
    <property type="entry name" value="DsbDN"/>
</dbReference>
<reference evidence="10 11" key="1">
    <citation type="submission" date="2019-12" db="EMBL/GenBank/DDBJ databases">
        <title>Genomic-based taxomic classification of the family Erythrobacteraceae.</title>
        <authorList>
            <person name="Xu L."/>
        </authorList>
    </citation>
    <scope>NUCLEOTIDE SEQUENCE [LARGE SCALE GENOMIC DNA]</scope>
    <source>
        <strain evidence="10 11">RC4-10-4</strain>
    </source>
</reference>
<feature type="domain" description="Thioredoxin" evidence="9">
    <location>
        <begin position="547"/>
        <end position="672"/>
    </location>
</feature>
<dbReference type="Pfam" id="PF13899">
    <property type="entry name" value="Thioredoxin_7"/>
    <property type="match status" value="1"/>
</dbReference>
<dbReference type="RefSeq" id="WP_131453052.1">
    <property type="nucleotide sequence ID" value="NZ_BMJK01000001.1"/>
</dbReference>
<feature type="transmembrane region" description="Helical" evidence="7">
    <location>
        <begin position="405"/>
        <end position="435"/>
    </location>
</feature>
<evidence type="ECO:0000256" key="5">
    <source>
        <dbReference type="ARBA" id="ARBA00022989"/>
    </source>
</evidence>
<dbReference type="Pfam" id="PF02683">
    <property type="entry name" value="DsbD_TM"/>
    <property type="match status" value="1"/>
</dbReference>
<dbReference type="InterPro" id="IPR035671">
    <property type="entry name" value="DsbD_gamma"/>
</dbReference>
<comment type="caution">
    <text evidence="10">The sequence shown here is derived from an EMBL/GenBank/DDBJ whole genome shotgun (WGS) entry which is preliminary data.</text>
</comment>
<sequence length="672" mass="70944">MMQASLTLMRYLLAALLVWAMPAAAQNAAQPPQNRMAADLVAEHAPVPGETLTVALRFRPQDGWHGYWSNPGEAGLGMTLDWQLPPGWRAGEPLYPVPDLLWLFDIANHAYERDYAVLVPLEVPAGAAAGSAPVRLDAQWLVCSDQLCVPERATLTLRYPQPSPQLTAQFDADRAAVPPLLDQAVAYQIANQRLRLAIPLPATVDLRDPHVFVETRDVVDYGAVQAFYRDGDVLVAEIPLGPRAGAPDGITGILAFGDNRGVRFTGRAGAVPTGGEPVSGATGEQAPLVLLLGGALLGGLLLNLMPCVFPILSLKALTLARAGESEAKARAEGLAYTAGVVLACLALGAIMLLLRSAGEQVGWAFQLQQPLVVAALLVVAVLVTANLAGLYELPMLPIRSGGGASAFATGLLAAVVATPCTGPFMAAAMGAALLLPATQAMTLFAALGLGLALPFLLLGFVPALRRLLPRPGAWMERFRKAMAVPMGLTALALIWLAWRLGGVHFAFAALALAALLVIVFTAWRRGNVPVAAIAGVVALYFAGSLPFRVADQASAAEASLLDPVPFSDTALAEAQASGRPVFVWFTADWCVTCKVNERVAIERETTRAAFEEAGVTAMRGDWTRADPAITRFLEEQGVAGVPLYLWYPAGGGAPERLPQILTPDMLASRAAR</sequence>
<dbReference type="GO" id="GO:0045454">
    <property type="term" value="P:cell redox homeostasis"/>
    <property type="evidence" value="ECO:0007669"/>
    <property type="project" value="TreeGrafter"/>
</dbReference>
<evidence type="ECO:0000256" key="2">
    <source>
        <dbReference type="ARBA" id="ARBA00022475"/>
    </source>
</evidence>
<feature type="transmembrane region" description="Helical" evidence="7">
    <location>
        <begin position="333"/>
        <end position="354"/>
    </location>
</feature>
<evidence type="ECO:0000313" key="10">
    <source>
        <dbReference type="EMBL" id="MXO93799.1"/>
    </source>
</evidence>
<keyword evidence="11" id="KW-1185">Reference proteome</keyword>
<feature type="transmembrane region" description="Helical" evidence="7">
    <location>
        <begin position="288"/>
        <end position="312"/>
    </location>
</feature>
<evidence type="ECO:0000256" key="4">
    <source>
        <dbReference type="ARBA" id="ARBA00022748"/>
    </source>
</evidence>
<proteinExistence type="predicted"/>
<dbReference type="PANTHER" id="PTHR32234:SF3">
    <property type="entry name" value="SUPPRESSION OF COPPER SENSITIVITY PROTEIN"/>
    <property type="match status" value="1"/>
</dbReference>
<evidence type="ECO:0000256" key="7">
    <source>
        <dbReference type="SAM" id="Phobius"/>
    </source>
</evidence>
<evidence type="ECO:0000256" key="3">
    <source>
        <dbReference type="ARBA" id="ARBA00022692"/>
    </source>
</evidence>
<dbReference type="OrthoDB" id="9811036at2"/>
<dbReference type="Gene3D" id="3.40.30.10">
    <property type="entry name" value="Glutaredoxin"/>
    <property type="match status" value="1"/>
</dbReference>
<dbReference type="SUPFAM" id="SSF52833">
    <property type="entry name" value="Thioredoxin-like"/>
    <property type="match status" value="1"/>
</dbReference>
<evidence type="ECO:0000256" key="1">
    <source>
        <dbReference type="ARBA" id="ARBA00004651"/>
    </source>
</evidence>
<feature type="signal peptide" evidence="8">
    <location>
        <begin position="1"/>
        <end position="25"/>
    </location>
</feature>
<dbReference type="EMBL" id="WTYH01000001">
    <property type="protein sequence ID" value="MXO93799.1"/>
    <property type="molecule type" value="Genomic_DNA"/>
</dbReference>